<accession>A0A1X2HMC1</accession>
<gene>
    <name evidence="2" type="ORF">BCR43DRAFT_485406</name>
</gene>
<dbReference type="Proteomes" id="UP000242180">
    <property type="component" value="Unassembled WGS sequence"/>
</dbReference>
<evidence type="ECO:0000313" key="3">
    <source>
        <dbReference type="Proteomes" id="UP000242180"/>
    </source>
</evidence>
<name>A0A1X2HMC1_SYNRA</name>
<dbReference type="InParanoid" id="A0A1X2HMC1"/>
<reference evidence="2 3" key="1">
    <citation type="submission" date="2016-07" db="EMBL/GenBank/DDBJ databases">
        <title>Pervasive Adenine N6-methylation of Active Genes in Fungi.</title>
        <authorList>
            <consortium name="DOE Joint Genome Institute"/>
            <person name="Mondo S.J."/>
            <person name="Dannebaum R.O."/>
            <person name="Kuo R.C."/>
            <person name="Labutti K."/>
            <person name="Haridas S."/>
            <person name="Kuo A."/>
            <person name="Salamov A."/>
            <person name="Ahrendt S.R."/>
            <person name="Lipzen A."/>
            <person name="Sullivan W."/>
            <person name="Andreopoulos W.B."/>
            <person name="Clum A."/>
            <person name="Lindquist E."/>
            <person name="Daum C."/>
            <person name="Ramamoorthy G.K."/>
            <person name="Gryganskyi A."/>
            <person name="Culley D."/>
            <person name="Magnuson J.K."/>
            <person name="James T.Y."/>
            <person name="O'Malley M.A."/>
            <person name="Stajich J.E."/>
            <person name="Spatafora J.W."/>
            <person name="Visel A."/>
            <person name="Grigoriev I.V."/>
        </authorList>
    </citation>
    <scope>NUCLEOTIDE SEQUENCE [LARGE SCALE GENOMIC DNA]</scope>
    <source>
        <strain evidence="2 3">NRRL 2496</strain>
    </source>
</reference>
<evidence type="ECO:0000313" key="2">
    <source>
        <dbReference type="EMBL" id="ORZ00553.1"/>
    </source>
</evidence>
<evidence type="ECO:0000256" key="1">
    <source>
        <dbReference type="SAM" id="Phobius"/>
    </source>
</evidence>
<dbReference type="AlphaFoldDB" id="A0A1X2HMC1"/>
<protein>
    <submittedName>
        <fullName evidence="2">Uncharacterized protein</fullName>
    </submittedName>
</protein>
<keyword evidence="3" id="KW-1185">Reference proteome</keyword>
<keyword evidence="1" id="KW-0812">Transmembrane</keyword>
<keyword evidence="1" id="KW-0472">Membrane</keyword>
<feature type="transmembrane region" description="Helical" evidence="1">
    <location>
        <begin position="146"/>
        <end position="165"/>
    </location>
</feature>
<comment type="caution">
    <text evidence="2">The sequence shown here is derived from an EMBL/GenBank/DDBJ whole genome shotgun (WGS) entry which is preliminary data.</text>
</comment>
<organism evidence="2 3">
    <name type="scientific">Syncephalastrum racemosum</name>
    <name type="common">Filamentous fungus</name>
    <dbReference type="NCBI Taxonomy" id="13706"/>
    <lineage>
        <taxon>Eukaryota</taxon>
        <taxon>Fungi</taxon>
        <taxon>Fungi incertae sedis</taxon>
        <taxon>Mucoromycota</taxon>
        <taxon>Mucoromycotina</taxon>
        <taxon>Mucoromycetes</taxon>
        <taxon>Mucorales</taxon>
        <taxon>Syncephalastraceae</taxon>
        <taxon>Syncephalastrum</taxon>
    </lineage>
</organism>
<feature type="transmembrane region" description="Helical" evidence="1">
    <location>
        <begin position="36"/>
        <end position="60"/>
    </location>
</feature>
<dbReference type="EMBL" id="MCGN01000002">
    <property type="protein sequence ID" value="ORZ00553.1"/>
    <property type="molecule type" value="Genomic_DNA"/>
</dbReference>
<proteinExistence type="predicted"/>
<sequence>MRAKVLHYHARKAEAYDDDAALIPYLPYLDMEKVDMVYIDACCVFFTLQQIIFGPGLLIYEFKVRKGVDVKGATLADLKYLTQAMAEFVVEQNRSCHRPFSHSRMTCLVSDSGPKERTSAQPSARASQALNAAKSSYRKRHTRDRVLNYASACTRFIRAIISPIFQMLPQHQCHGYEANNLEPLAFLVADRETDAQVAHLVIPVGGSLQFFHLIEIFSVTITLNFMLILEVKWEHQEQRRKDGC</sequence>
<keyword evidence="1" id="KW-1133">Transmembrane helix</keyword>
<feature type="transmembrane region" description="Helical" evidence="1">
    <location>
        <begin position="210"/>
        <end position="231"/>
    </location>
</feature>